<dbReference type="InterPro" id="IPR044492">
    <property type="entry name" value="P_typ_ATPase_HD_dom"/>
</dbReference>
<keyword evidence="8" id="KW-1278">Translocase</keyword>
<dbReference type="NCBIfam" id="TIGR01494">
    <property type="entry name" value="ATPase_P-type"/>
    <property type="match status" value="2"/>
</dbReference>
<dbReference type="InterPro" id="IPR018303">
    <property type="entry name" value="ATPase_P-typ_P_site"/>
</dbReference>
<evidence type="ECO:0000256" key="2">
    <source>
        <dbReference type="ARBA" id="ARBA00012517"/>
    </source>
</evidence>
<dbReference type="EMBL" id="JALLAZ020001484">
    <property type="protein sequence ID" value="KAL3774174.1"/>
    <property type="molecule type" value="Genomic_DNA"/>
</dbReference>
<feature type="transmembrane region" description="Helical" evidence="12">
    <location>
        <begin position="440"/>
        <end position="463"/>
    </location>
</feature>
<evidence type="ECO:0000256" key="12">
    <source>
        <dbReference type="SAM" id="Phobius"/>
    </source>
</evidence>
<feature type="transmembrane region" description="Helical" evidence="12">
    <location>
        <begin position="683"/>
        <end position="705"/>
    </location>
</feature>
<name>A0ABD3NDL9_9STRA</name>
<protein>
    <recommendedName>
        <fullName evidence="2">P-type Cu(+) transporter</fullName>
        <ecNumber evidence="2">7.2.2.8</ecNumber>
    </recommendedName>
</protein>
<dbReference type="FunFam" id="3.30.70.100:FF:000001">
    <property type="entry name" value="ATPase copper transporting beta"/>
    <property type="match status" value="1"/>
</dbReference>
<feature type="transmembrane region" description="Helical" evidence="12">
    <location>
        <begin position="1076"/>
        <end position="1097"/>
    </location>
</feature>
<feature type="compositionally biased region" description="Polar residues" evidence="11">
    <location>
        <begin position="95"/>
        <end position="104"/>
    </location>
</feature>
<organism evidence="14 15">
    <name type="scientific">Stephanodiscus triporus</name>
    <dbReference type="NCBI Taxonomy" id="2934178"/>
    <lineage>
        <taxon>Eukaryota</taxon>
        <taxon>Sar</taxon>
        <taxon>Stramenopiles</taxon>
        <taxon>Ochrophyta</taxon>
        <taxon>Bacillariophyta</taxon>
        <taxon>Coscinodiscophyceae</taxon>
        <taxon>Thalassiosirophycidae</taxon>
        <taxon>Stephanodiscales</taxon>
        <taxon>Stephanodiscaceae</taxon>
        <taxon>Stephanodiscus</taxon>
    </lineage>
</organism>
<dbReference type="Pfam" id="PF00122">
    <property type="entry name" value="E1-E2_ATPase"/>
    <property type="match status" value="1"/>
</dbReference>
<evidence type="ECO:0000256" key="10">
    <source>
        <dbReference type="ARBA" id="ARBA00023136"/>
    </source>
</evidence>
<comment type="caution">
    <text evidence="14">The sequence shown here is derived from an EMBL/GenBank/DDBJ whole genome shotgun (WGS) entry which is preliminary data.</text>
</comment>
<keyword evidence="5" id="KW-0479">Metal-binding</keyword>
<keyword evidence="6" id="KW-0547">Nucleotide-binding</keyword>
<dbReference type="PROSITE" id="PS00154">
    <property type="entry name" value="ATPASE_E1_E2"/>
    <property type="match status" value="1"/>
</dbReference>
<feature type="region of interest" description="Disordered" evidence="11">
    <location>
        <begin position="81"/>
        <end position="104"/>
    </location>
</feature>
<sequence length="1198" mass="127973">MPSSSEAILSVGGMSCASCSSSVESAARSVPGVDGARVDLVGRRATVRYRDGRCSAEDVVAAIGDAGFEASVLAVRHLTSDDDDENYKDDARPDSSLTTGGSTRSYSTFPKDDQVVDGIVSTTMTTTATIEATFALEGLTCATCVDAVRRAVTSLGPESGLDVDSVDVRLLPDATLTVAYDGDRMDEDFVVGAIEDVGFGATLISRRKVREDAEDGGGGTGGSRGRRTRVLYMSLAANANSDLVLEYLRQCEGVSDARRFRPKIVQDDDARSALRSLWNGILSRISTIGPAAGYSPVTTATSSPTPLDADGGTLEVTYDEDVVGVRDIVDGVESYANTKCEAWDALGYQAKQKSVDVRRRREIGQWRDQFLFSIAFALPVFVISMVLSKMPDTCDYFMTLNAYGMSREETWTWMLATPVQFVSGARFYRESRHSLRSRKLGMSFLIATGTTAAYSYSIAVVLYNAANAGSGRPRLMASFESSSLLISFVLLGKYLEAKAKSRTSKAVSALAEMAPDSATLIGILGAAGKEIAVAERIIPLALLQRGDVLFVRPGEKVPTDGTVKSGSSSVDESMLTGESLPVTKGEGSKLIGGTINMNGAMQMIVDEVGEDTALAQVIRLVETAQSSKAAIQEVADRIAAVFTPVVIAISVTTYVVWALLLNSSLLVGIKEDWPYHEQGFNDWTLPLLFSISVLVIACPCALGLATPTAVMVGTGIGASLGILIRGGEPLELTKDVTSVVFDKTGTLTRGEMAVKDILLLSDRMAGSSHVAREMGASIDKVNRCDSDDTSNRVKLVLEARREAIQKLLYFAACAEQSSEHPVAKAILAKAAEYGIGEGLLRPLQEAENFEAEVGKGVKCTVDNVTVHIGNRRCLTENDINISPGTFDAMEYLENNGQTAVAVSIDGCTEVVLGIMDHAKDEAALTVNVLQHVYGIKVHMLTGDNFRTARSIAHDLGIPATNVMADVLPAGKIDYIKRLRAEGERVAMVGDGINDSPALAEADVGIAIGSGTHIAHEAAGIVLVNSKLTDLLVAIDLAKTIYFRIKLNLLWALGYNSLGIPVAAGIFYPISHKALPPYVAAFAMALSSVSVLTSSLSLNRYRAPTFSAKKYGRNLRGGELGIEKIVFTMSSGKQHDITVKYEAATITKSDEHAKTLTERAERKNFPGCHDAWNKKCECNPCRCLGCPGNETGTAKKRST</sequence>
<dbReference type="SFLD" id="SFLDS00003">
    <property type="entry name" value="Haloacid_Dehalogenase"/>
    <property type="match status" value="1"/>
</dbReference>
<dbReference type="CDD" id="cd02094">
    <property type="entry name" value="P-type_ATPase_Cu-like"/>
    <property type="match status" value="1"/>
</dbReference>
<evidence type="ECO:0000256" key="7">
    <source>
        <dbReference type="ARBA" id="ARBA00022840"/>
    </source>
</evidence>
<dbReference type="Gene3D" id="3.40.50.1000">
    <property type="entry name" value="HAD superfamily/HAD-like"/>
    <property type="match status" value="1"/>
</dbReference>
<evidence type="ECO:0000256" key="5">
    <source>
        <dbReference type="ARBA" id="ARBA00022723"/>
    </source>
</evidence>
<dbReference type="InterPro" id="IPR036412">
    <property type="entry name" value="HAD-like_sf"/>
</dbReference>
<dbReference type="EC" id="7.2.2.8" evidence="2"/>
<keyword evidence="3" id="KW-0813">Transport</keyword>
<dbReference type="InterPro" id="IPR023299">
    <property type="entry name" value="ATPase_P-typ_cyto_dom_N"/>
</dbReference>
<keyword evidence="15" id="KW-1185">Reference proteome</keyword>
<keyword evidence="9 12" id="KW-1133">Transmembrane helix</keyword>
<dbReference type="Gene3D" id="2.70.150.10">
    <property type="entry name" value="Calcium-transporting ATPase, cytoplasmic transduction domain A"/>
    <property type="match status" value="1"/>
</dbReference>
<reference evidence="14 15" key="1">
    <citation type="submission" date="2024-10" db="EMBL/GenBank/DDBJ databases">
        <title>Updated reference genomes for cyclostephanoid diatoms.</title>
        <authorList>
            <person name="Roberts W.R."/>
            <person name="Alverson A.J."/>
        </authorList>
    </citation>
    <scope>NUCLEOTIDE SEQUENCE [LARGE SCALE GENOMIC DNA]</scope>
    <source>
        <strain evidence="14 15">AJA276-08</strain>
    </source>
</reference>
<dbReference type="FunFam" id="2.70.150.10:FF:000002">
    <property type="entry name" value="Copper-transporting ATPase 1, putative"/>
    <property type="match status" value="1"/>
</dbReference>
<dbReference type="InterPro" id="IPR008250">
    <property type="entry name" value="ATPase_P-typ_transduc_dom_A_sf"/>
</dbReference>
<dbReference type="PROSITE" id="PS01047">
    <property type="entry name" value="HMA_1"/>
    <property type="match status" value="1"/>
</dbReference>
<dbReference type="InterPro" id="IPR006121">
    <property type="entry name" value="HMA_dom"/>
</dbReference>
<comment type="subcellular location">
    <subcellularLocation>
        <location evidence="1">Membrane</location>
    </subcellularLocation>
</comment>
<evidence type="ECO:0000313" key="14">
    <source>
        <dbReference type="EMBL" id="KAL3774174.1"/>
    </source>
</evidence>
<dbReference type="PRINTS" id="PR00943">
    <property type="entry name" value="CUATPASE"/>
</dbReference>
<dbReference type="SUPFAM" id="SSF56784">
    <property type="entry name" value="HAD-like"/>
    <property type="match status" value="1"/>
</dbReference>
<dbReference type="PROSITE" id="PS50846">
    <property type="entry name" value="HMA_2"/>
    <property type="match status" value="2"/>
</dbReference>
<feature type="transmembrane region" description="Helical" evidence="12">
    <location>
        <begin position="638"/>
        <end position="660"/>
    </location>
</feature>
<dbReference type="InterPro" id="IPR059000">
    <property type="entry name" value="ATPase_P-type_domA"/>
</dbReference>
<evidence type="ECO:0000313" key="15">
    <source>
        <dbReference type="Proteomes" id="UP001530315"/>
    </source>
</evidence>
<dbReference type="InterPro" id="IPR023298">
    <property type="entry name" value="ATPase_P-typ_TM_dom_sf"/>
</dbReference>
<dbReference type="SFLD" id="SFLDG00002">
    <property type="entry name" value="C1.7:_P-type_atpase_like"/>
    <property type="match status" value="1"/>
</dbReference>
<dbReference type="CDD" id="cd00371">
    <property type="entry name" value="HMA"/>
    <property type="match status" value="2"/>
</dbReference>
<dbReference type="AlphaFoldDB" id="A0ABD3NDL9"/>
<dbReference type="Pfam" id="PF00702">
    <property type="entry name" value="Hydrolase"/>
    <property type="match status" value="1"/>
</dbReference>
<feature type="transmembrane region" description="Helical" evidence="12">
    <location>
        <begin position="370"/>
        <end position="390"/>
    </location>
</feature>
<dbReference type="SUPFAM" id="SSF55008">
    <property type="entry name" value="HMA, heavy metal-associated domain"/>
    <property type="match status" value="2"/>
</dbReference>
<dbReference type="PANTHER" id="PTHR46594">
    <property type="entry name" value="P-TYPE CATION-TRANSPORTING ATPASE"/>
    <property type="match status" value="1"/>
</dbReference>
<dbReference type="InterPro" id="IPR001757">
    <property type="entry name" value="P_typ_ATPase"/>
</dbReference>
<dbReference type="SFLD" id="SFLDF00027">
    <property type="entry name" value="p-type_atpase"/>
    <property type="match status" value="1"/>
</dbReference>
<evidence type="ECO:0000259" key="13">
    <source>
        <dbReference type="PROSITE" id="PS50846"/>
    </source>
</evidence>
<dbReference type="GO" id="GO:0046872">
    <property type="term" value="F:metal ion binding"/>
    <property type="evidence" value="ECO:0007669"/>
    <property type="project" value="UniProtKB-KW"/>
</dbReference>
<feature type="transmembrane region" description="Helical" evidence="12">
    <location>
        <begin position="475"/>
        <end position="495"/>
    </location>
</feature>
<proteinExistence type="predicted"/>
<dbReference type="SUPFAM" id="SSF81665">
    <property type="entry name" value="Calcium ATPase, transmembrane domain M"/>
    <property type="match status" value="1"/>
</dbReference>
<dbReference type="GO" id="GO:0016020">
    <property type="term" value="C:membrane"/>
    <property type="evidence" value="ECO:0007669"/>
    <property type="project" value="UniProtKB-SubCell"/>
</dbReference>
<evidence type="ECO:0000256" key="4">
    <source>
        <dbReference type="ARBA" id="ARBA00022692"/>
    </source>
</evidence>
<dbReference type="PRINTS" id="PR00119">
    <property type="entry name" value="CATATPASE"/>
</dbReference>
<dbReference type="GO" id="GO:0140581">
    <property type="term" value="F:P-type monovalent copper transporter activity"/>
    <property type="evidence" value="ECO:0007669"/>
    <property type="project" value="UniProtKB-EC"/>
</dbReference>
<dbReference type="PANTHER" id="PTHR46594:SF4">
    <property type="entry name" value="P-TYPE CATION-TRANSPORTING ATPASE"/>
    <property type="match status" value="1"/>
</dbReference>
<evidence type="ECO:0000256" key="8">
    <source>
        <dbReference type="ARBA" id="ARBA00022967"/>
    </source>
</evidence>
<feature type="domain" description="HMA" evidence="13">
    <location>
        <begin position="130"/>
        <end position="202"/>
    </location>
</feature>
<dbReference type="InterPro" id="IPR023214">
    <property type="entry name" value="HAD_sf"/>
</dbReference>
<dbReference type="InterPro" id="IPR036163">
    <property type="entry name" value="HMA_dom_sf"/>
</dbReference>
<feature type="domain" description="HMA" evidence="13">
    <location>
        <begin position="5"/>
        <end position="71"/>
    </location>
</feature>
<feature type="transmembrane region" description="Helical" evidence="12">
    <location>
        <begin position="1048"/>
        <end position="1070"/>
    </location>
</feature>
<dbReference type="Gene3D" id="3.40.1110.10">
    <property type="entry name" value="Calcium-transporting ATPase, cytoplasmic domain N"/>
    <property type="match status" value="1"/>
</dbReference>
<keyword evidence="7" id="KW-0067">ATP-binding</keyword>
<gene>
    <name evidence="14" type="ORF">ACHAW5_008521</name>
</gene>
<evidence type="ECO:0000256" key="1">
    <source>
        <dbReference type="ARBA" id="ARBA00004370"/>
    </source>
</evidence>
<dbReference type="Proteomes" id="UP001530315">
    <property type="component" value="Unassembled WGS sequence"/>
</dbReference>
<dbReference type="InterPro" id="IPR017969">
    <property type="entry name" value="Heavy-metal-associated_CS"/>
</dbReference>
<dbReference type="Gene3D" id="3.30.70.100">
    <property type="match status" value="2"/>
</dbReference>
<keyword evidence="10 12" id="KW-0472">Membrane</keyword>
<evidence type="ECO:0000256" key="9">
    <source>
        <dbReference type="ARBA" id="ARBA00022989"/>
    </source>
</evidence>
<dbReference type="GO" id="GO:0005524">
    <property type="term" value="F:ATP binding"/>
    <property type="evidence" value="ECO:0007669"/>
    <property type="project" value="UniProtKB-KW"/>
</dbReference>
<evidence type="ECO:0000256" key="11">
    <source>
        <dbReference type="SAM" id="MobiDB-lite"/>
    </source>
</evidence>
<accession>A0ABD3NDL9</accession>
<dbReference type="Pfam" id="PF00403">
    <property type="entry name" value="HMA"/>
    <property type="match status" value="1"/>
</dbReference>
<evidence type="ECO:0000256" key="6">
    <source>
        <dbReference type="ARBA" id="ARBA00022741"/>
    </source>
</evidence>
<dbReference type="SUPFAM" id="SSF81653">
    <property type="entry name" value="Calcium ATPase, transduction domain A"/>
    <property type="match status" value="1"/>
</dbReference>
<evidence type="ECO:0000256" key="3">
    <source>
        <dbReference type="ARBA" id="ARBA00022448"/>
    </source>
</evidence>
<keyword evidence="4 12" id="KW-0812">Transmembrane</keyword>